<dbReference type="EMBL" id="JELX01000859">
    <property type="protein sequence ID" value="KYF60877.1"/>
    <property type="molecule type" value="Genomic_DNA"/>
</dbReference>
<sequence length="197" mass="21303">MIGEHDMKTSSKLNLFLCAALVSMMTAGVPGCALEQEDVEIEQDMTPEDTLAPKAWTGWTADDLAPVTCPAGRIARGADCDGSACEYLRLDCVPVSGLVLGESSWSDWFSEEGSAYRKCAADEWLTGIACDGGDCDNISLQCTQSLNASANAGTWSAYYSEEDSYYRAPTGRYLRGVRCTGGDCDNMSYLHSSIHWD</sequence>
<dbReference type="AlphaFoldDB" id="A0A150PYP8"/>
<protein>
    <submittedName>
        <fullName evidence="1">Uncharacterized protein</fullName>
    </submittedName>
</protein>
<accession>A0A150PYP8</accession>
<gene>
    <name evidence="1" type="ORF">BE04_02095</name>
</gene>
<evidence type="ECO:0000313" key="1">
    <source>
        <dbReference type="EMBL" id="KYF60877.1"/>
    </source>
</evidence>
<evidence type="ECO:0000313" key="2">
    <source>
        <dbReference type="Proteomes" id="UP000075604"/>
    </source>
</evidence>
<name>A0A150PYP8_SORCE</name>
<proteinExistence type="predicted"/>
<organism evidence="1 2">
    <name type="scientific">Sorangium cellulosum</name>
    <name type="common">Polyangium cellulosum</name>
    <dbReference type="NCBI Taxonomy" id="56"/>
    <lineage>
        <taxon>Bacteria</taxon>
        <taxon>Pseudomonadati</taxon>
        <taxon>Myxococcota</taxon>
        <taxon>Polyangia</taxon>
        <taxon>Polyangiales</taxon>
        <taxon>Polyangiaceae</taxon>
        <taxon>Sorangium</taxon>
    </lineage>
</organism>
<reference evidence="1 2" key="1">
    <citation type="submission" date="2014-02" db="EMBL/GenBank/DDBJ databases">
        <title>The small core and large imbalanced accessory genome model reveals a collaborative survival strategy of Sorangium cellulosum strains in nature.</title>
        <authorList>
            <person name="Han K."/>
            <person name="Peng R."/>
            <person name="Blom J."/>
            <person name="Li Y.-Z."/>
        </authorList>
    </citation>
    <scope>NUCLEOTIDE SEQUENCE [LARGE SCALE GENOMIC DNA]</scope>
    <source>
        <strain evidence="1 2">So0157-18</strain>
    </source>
</reference>
<comment type="caution">
    <text evidence="1">The sequence shown here is derived from an EMBL/GenBank/DDBJ whole genome shotgun (WGS) entry which is preliminary data.</text>
</comment>
<dbReference type="Proteomes" id="UP000075604">
    <property type="component" value="Unassembled WGS sequence"/>
</dbReference>